<reference evidence="1" key="1">
    <citation type="journal article" date="2015" name="Nature">
        <title>Complex archaea that bridge the gap between prokaryotes and eukaryotes.</title>
        <authorList>
            <person name="Spang A."/>
            <person name="Saw J.H."/>
            <person name="Jorgensen S.L."/>
            <person name="Zaremba-Niedzwiedzka K."/>
            <person name="Martijn J."/>
            <person name="Lind A.E."/>
            <person name="van Eijk R."/>
            <person name="Schleper C."/>
            <person name="Guy L."/>
            <person name="Ettema T.J."/>
        </authorList>
    </citation>
    <scope>NUCLEOTIDE SEQUENCE</scope>
</reference>
<gene>
    <name evidence="1" type="ORF">LCGC14_1919100</name>
</gene>
<evidence type="ECO:0000313" key="1">
    <source>
        <dbReference type="EMBL" id="KKL88994.1"/>
    </source>
</evidence>
<protein>
    <submittedName>
        <fullName evidence="1">Uncharacterized protein</fullName>
    </submittedName>
</protein>
<dbReference type="AlphaFoldDB" id="A0A0F9FR49"/>
<sequence length="75" mass="8494">MTQIHRCNGCGSEDIRTVCNHTRFMIRRSDLMGLATCLDCKETVHISDALNNLGTELRILIEESKKCLTNLKATR</sequence>
<dbReference type="EMBL" id="LAZR01020404">
    <property type="protein sequence ID" value="KKL88994.1"/>
    <property type="molecule type" value="Genomic_DNA"/>
</dbReference>
<comment type="caution">
    <text evidence="1">The sequence shown here is derived from an EMBL/GenBank/DDBJ whole genome shotgun (WGS) entry which is preliminary data.</text>
</comment>
<name>A0A0F9FR49_9ZZZZ</name>
<proteinExistence type="predicted"/>
<accession>A0A0F9FR49</accession>
<organism evidence="1">
    <name type="scientific">marine sediment metagenome</name>
    <dbReference type="NCBI Taxonomy" id="412755"/>
    <lineage>
        <taxon>unclassified sequences</taxon>
        <taxon>metagenomes</taxon>
        <taxon>ecological metagenomes</taxon>
    </lineage>
</organism>